<dbReference type="AlphaFoldDB" id="B2A665"/>
<dbReference type="OrthoDB" id="9783544at2"/>
<organism evidence="1 2">
    <name type="scientific">Natranaerobius thermophilus (strain ATCC BAA-1301 / DSM 18059 / JW/NM-WN-LF)</name>
    <dbReference type="NCBI Taxonomy" id="457570"/>
    <lineage>
        <taxon>Bacteria</taxon>
        <taxon>Bacillati</taxon>
        <taxon>Bacillota</taxon>
        <taxon>Clostridia</taxon>
        <taxon>Natranaerobiales</taxon>
        <taxon>Natranaerobiaceae</taxon>
        <taxon>Natranaerobius</taxon>
    </lineage>
</organism>
<protein>
    <submittedName>
        <fullName evidence="1">Uncharacterized protein</fullName>
    </submittedName>
</protein>
<sequence>MNNKIIDSILNKSITTLAIIGMEKNTGKTVTLNTVISEAMNKDLRLALLSYGRDGEEVDAITRHKKPRVYIPPRTLFLTTSEAANKSEITTKLVKELEYRTTMGRVGIYESGDYGGNCELVGINSANQIYQVKKQLENQIDLLLIDGALDRKSSAMPSLSEGFVLATGANIANTEELVAKKTIIEIDKLTTPEINDEALQVKASQLLENGHTGVITKTGEVVKLAEGCSFSEYDSICSYIYRNKESFHTLVINGAIVDNLVEKLLYSVKLDHGNIIVKDGTKIFLKERTKNLLQLRNISLQVYNSLELVAVTVNPWSSDGTYLNSQLIIDHLKEDLSVPVYDLLSSEYKNQT</sequence>
<dbReference type="KEGG" id="nth:Nther_1907"/>
<keyword evidence="2" id="KW-1185">Reference proteome</keyword>
<dbReference type="eggNOG" id="ENOG502Z9AE">
    <property type="taxonomic scope" value="Bacteria"/>
</dbReference>
<name>B2A665_NATTJ</name>
<accession>B2A665</accession>
<dbReference type="STRING" id="457570.Nther_1907"/>
<dbReference type="HOGENOM" id="CLU_065107_0_0_9"/>
<dbReference type="Proteomes" id="UP000001683">
    <property type="component" value="Chromosome"/>
</dbReference>
<reference evidence="1 2" key="1">
    <citation type="submission" date="2008-04" db="EMBL/GenBank/DDBJ databases">
        <title>Complete sequence of chromosome of Natranaerobius thermophilus JW/NM-WN-LF.</title>
        <authorList>
            <consortium name="US DOE Joint Genome Institute"/>
            <person name="Copeland A."/>
            <person name="Lucas S."/>
            <person name="Lapidus A."/>
            <person name="Glavina del Rio T."/>
            <person name="Dalin E."/>
            <person name="Tice H."/>
            <person name="Bruce D."/>
            <person name="Goodwin L."/>
            <person name="Pitluck S."/>
            <person name="Chertkov O."/>
            <person name="Brettin T."/>
            <person name="Detter J.C."/>
            <person name="Han C."/>
            <person name="Kuske C.R."/>
            <person name="Schmutz J."/>
            <person name="Larimer F."/>
            <person name="Land M."/>
            <person name="Hauser L."/>
            <person name="Kyrpides N."/>
            <person name="Lykidis A."/>
            <person name="Mesbah N.M."/>
            <person name="Wiegel J."/>
        </authorList>
    </citation>
    <scope>NUCLEOTIDE SEQUENCE [LARGE SCALE GENOMIC DNA]</scope>
    <source>
        <strain evidence="2">ATCC BAA-1301 / DSM 18059 / JW/NM-WN-LF</strain>
    </source>
</reference>
<dbReference type="EMBL" id="CP001034">
    <property type="protein sequence ID" value="ACB85478.1"/>
    <property type="molecule type" value="Genomic_DNA"/>
</dbReference>
<dbReference type="InParanoid" id="B2A665"/>
<evidence type="ECO:0000313" key="1">
    <source>
        <dbReference type="EMBL" id="ACB85478.1"/>
    </source>
</evidence>
<gene>
    <name evidence="1" type="ordered locus">Nther_1907</name>
</gene>
<dbReference type="RefSeq" id="WP_012448341.1">
    <property type="nucleotide sequence ID" value="NC_010718.1"/>
</dbReference>
<evidence type="ECO:0000313" key="2">
    <source>
        <dbReference type="Proteomes" id="UP000001683"/>
    </source>
</evidence>
<reference evidence="1 2" key="2">
    <citation type="journal article" date="2011" name="J. Bacteriol.">
        <title>Complete genome sequence of the anaerobic, halophilic alkalithermophile Natranaerobius thermophilus JW/NM-WN-LF.</title>
        <authorList>
            <person name="Zhao B."/>
            <person name="Mesbah N.M."/>
            <person name="Dalin E."/>
            <person name="Goodwin L."/>
            <person name="Nolan M."/>
            <person name="Pitluck S."/>
            <person name="Chertkov O."/>
            <person name="Brettin T.S."/>
            <person name="Han J."/>
            <person name="Larimer F.W."/>
            <person name="Land M.L."/>
            <person name="Hauser L."/>
            <person name="Kyrpides N."/>
            <person name="Wiegel J."/>
        </authorList>
    </citation>
    <scope>NUCLEOTIDE SEQUENCE [LARGE SCALE GENOMIC DNA]</scope>
    <source>
        <strain evidence="2">ATCC BAA-1301 / DSM 18059 / JW/NM-WN-LF</strain>
    </source>
</reference>
<proteinExistence type="predicted"/>